<keyword evidence="4" id="KW-1133">Transmembrane helix</keyword>
<dbReference type="Proteomes" id="UP000463871">
    <property type="component" value="Chromosome"/>
</dbReference>
<dbReference type="PANTHER" id="PTHR47371:SF3">
    <property type="entry name" value="PHOSPHOGLYCEROL TRANSFERASE I"/>
    <property type="match status" value="1"/>
</dbReference>
<dbReference type="InterPro" id="IPR050448">
    <property type="entry name" value="OpgB/LTA_synthase_biosynth"/>
</dbReference>
<sequence>MNAPVCGHSPSLSQSLAGWLFGLLIALLLLTLALPLLNPAGWLGRAQPLILGPADQPIATLSRHSLLYKSDSRGLYLVVRSQWQLLKPLQEGDKVRVELLNDKGIRIDQLSQAVEKRQKCRQERCTLDLNSALRAPDDALDSRYQLRIGLLLADRPESAEYSQILQTLPERGFNLSYLMISLLLVLLMSAAVLRAMLPRLRRSYRSRVFGSLLLGNLTFVLLHGFVVFKLGEFLFWSGFRPEHYYLAWGSMVLGWSLCALAGFNLYMGLVFTALSGIGLLANFMKIAIYGVPLGGDDLGNLLALLHILLDQHPVLPVLAVLGFLFLCWRFALSRWILRTAAATAAFFALCVFATQTGNKLLGANIRYVDRAVNYHRDIIRAGPGLYLFNLVDEMLQSGNVFRYPLQINERTPELSQPARGQPPRFDLVIVLQYESLWLDWQGKICAPAPTLSLPAGVAQWHKTIHSPTTGGMTVLAEFEMNTGLPAGLLKQGVVPYYYLSAQVPGLARSAKQSGYQTLFAHPYVEKFWGRAKAIPALGYEERWFDTRFTTLEHKGLYISDDALIDHLIKRSEQDNRPLFAYAVTMQGHGPFDGDRYRAQQIDKACPDQSPAERQLLNTYYTGVVDAMASLERLLKTLDGSGKRYLVVAFGDHQPFLMSAGKGIHGAKPPRDAAYQIPMMAFTRADDPLNLATQFAPVRQLYQMGQATRALLAGDLAPIEDKPLLHPVLGEEKGFDPSPLVPQIRASFRADALP</sequence>
<dbReference type="GO" id="GO:0005886">
    <property type="term" value="C:plasma membrane"/>
    <property type="evidence" value="ECO:0007669"/>
    <property type="project" value="UniProtKB-SubCell"/>
</dbReference>
<organism evidence="6 7">
    <name type="scientific">Aeromonas media</name>
    <dbReference type="NCBI Taxonomy" id="651"/>
    <lineage>
        <taxon>Bacteria</taxon>
        <taxon>Pseudomonadati</taxon>
        <taxon>Pseudomonadota</taxon>
        <taxon>Gammaproteobacteria</taxon>
        <taxon>Aeromonadales</taxon>
        <taxon>Aeromonadaceae</taxon>
        <taxon>Aeromonas</taxon>
    </lineage>
</organism>
<dbReference type="InterPro" id="IPR000917">
    <property type="entry name" value="Sulfatase_N"/>
</dbReference>
<dbReference type="Pfam" id="PF00884">
    <property type="entry name" value="Sulfatase"/>
    <property type="match status" value="1"/>
</dbReference>
<keyword evidence="3" id="KW-0812">Transmembrane</keyword>
<evidence type="ECO:0000313" key="6">
    <source>
        <dbReference type="EMBL" id="QHQ51725.1"/>
    </source>
</evidence>
<evidence type="ECO:0000256" key="4">
    <source>
        <dbReference type="ARBA" id="ARBA00022989"/>
    </source>
</evidence>
<accession>A0A6M4YS53</accession>
<keyword evidence="5" id="KW-0472">Membrane</keyword>
<evidence type="ECO:0000256" key="1">
    <source>
        <dbReference type="ARBA" id="ARBA00004651"/>
    </source>
</evidence>
<dbReference type="EMBL" id="CP047962">
    <property type="protein sequence ID" value="QHQ51725.1"/>
    <property type="molecule type" value="Genomic_DNA"/>
</dbReference>
<protein>
    <submittedName>
        <fullName evidence="6">Sulfatase-like hydrolase/transferase</fullName>
    </submittedName>
</protein>
<evidence type="ECO:0000256" key="3">
    <source>
        <dbReference type="ARBA" id="ARBA00022692"/>
    </source>
</evidence>
<name>A0A6M4YS53_AERME</name>
<evidence type="ECO:0000313" key="7">
    <source>
        <dbReference type="Proteomes" id="UP000463871"/>
    </source>
</evidence>
<proteinExistence type="predicted"/>
<evidence type="ECO:0000256" key="2">
    <source>
        <dbReference type="ARBA" id="ARBA00022475"/>
    </source>
</evidence>
<reference evidence="6 7" key="1">
    <citation type="submission" date="2020-01" db="EMBL/GenBank/DDBJ databases">
        <title>Complete genome of Aeromonas media MC64.</title>
        <authorList>
            <person name="Cao G."/>
            <person name="Fu J."/>
            <person name="Zhong C."/>
        </authorList>
    </citation>
    <scope>NUCLEOTIDE SEQUENCE [LARGE SCALE GENOMIC DNA]</scope>
    <source>
        <strain evidence="6 7">MC64</strain>
    </source>
</reference>
<gene>
    <name evidence="6" type="ORF">GWI30_13175</name>
</gene>
<dbReference type="AlphaFoldDB" id="A0A6M4YS53"/>
<dbReference type="CDD" id="cd16015">
    <property type="entry name" value="LTA_synthase"/>
    <property type="match status" value="1"/>
</dbReference>
<dbReference type="GO" id="GO:0016787">
    <property type="term" value="F:hydrolase activity"/>
    <property type="evidence" value="ECO:0007669"/>
    <property type="project" value="UniProtKB-KW"/>
</dbReference>
<dbReference type="PANTHER" id="PTHR47371">
    <property type="entry name" value="LIPOTEICHOIC ACID SYNTHASE"/>
    <property type="match status" value="1"/>
</dbReference>
<dbReference type="InterPro" id="IPR017850">
    <property type="entry name" value="Alkaline_phosphatase_core_sf"/>
</dbReference>
<evidence type="ECO:0000256" key="5">
    <source>
        <dbReference type="ARBA" id="ARBA00023136"/>
    </source>
</evidence>
<keyword evidence="6" id="KW-0378">Hydrolase</keyword>
<dbReference type="SUPFAM" id="SSF53649">
    <property type="entry name" value="Alkaline phosphatase-like"/>
    <property type="match status" value="1"/>
</dbReference>
<dbReference type="RefSeq" id="WP_161507314.1">
    <property type="nucleotide sequence ID" value="NZ_AP022188.1"/>
</dbReference>
<comment type="subcellular location">
    <subcellularLocation>
        <location evidence="1">Cell membrane</location>
        <topology evidence="1">Multi-pass membrane protein</topology>
    </subcellularLocation>
</comment>
<keyword evidence="2" id="KW-1003">Cell membrane</keyword>
<dbReference type="Gene3D" id="3.40.720.10">
    <property type="entry name" value="Alkaline Phosphatase, subunit A"/>
    <property type="match status" value="1"/>
</dbReference>